<comment type="caution">
    <text evidence="7">The sequence shown here is derived from an EMBL/GenBank/DDBJ whole genome shotgun (WGS) entry which is preliminary data.</text>
</comment>
<keyword evidence="8" id="KW-1185">Reference proteome</keyword>
<dbReference type="GO" id="GO:0003841">
    <property type="term" value="F:1-acylglycerol-3-phosphate O-acyltransferase activity"/>
    <property type="evidence" value="ECO:0007669"/>
    <property type="project" value="TreeGrafter"/>
</dbReference>
<accession>A0A0F5K1F9</accession>
<evidence type="ECO:0000256" key="5">
    <source>
        <dbReference type="ARBA" id="ARBA00023315"/>
    </source>
</evidence>
<evidence type="ECO:0000259" key="6">
    <source>
        <dbReference type="SMART" id="SM00563"/>
    </source>
</evidence>
<proteinExistence type="predicted"/>
<dbReference type="GO" id="GO:0006654">
    <property type="term" value="P:phosphatidic acid biosynthetic process"/>
    <property type="evidence" value="ECO:0007669"/>
    <property type="project" value="TreeGrafter"/>
</dbReference>
<dbReference type="Pfam" id="PF01553">
    <property type="entry name" value="Acyltransferase"/>
    <property type="match status" value="1"/>
</dbReference>
<comment type="pathway">
    <text evidence="1">Lipid metabolism.</text>
</comment>
<evidence type="ECO:0000256" key="4">
    <source>
        <dbReference type="ARBA" id="ARBA00023098"/>
    </source>
</evidence>
<keyword evidence="5 7" id="KW-0012">Acyltransferase</keyword>
<keyword evidence="3 7" id="KW-0808">Transferase</keyword>
<evidence type="ECO:0000256" key="1">
    <source>
        <dbReference type="ARBA" id="ARBA00005189"/>
    </source>
</evidence>
<dbReference type="PANTHER" id="PTHR10434">
    <property type="entry name" value="1-ACYL-SN-GLYCEROL-3-PHOSPHATE ACYLTRANSFERASE"/>
    <property type="match status" value="1"/>
</dbReference>
<gene>
    <name evidence="7" type="ORF">WM40_09135</name>
</gene>
<dbReference type="InterPro" id="IPR002123">
    <property type="entry name" value="Plipid/glycerol_acylTrfase"/>
</dbReference>
<dbReference type="AlphaFoldDB" id="A0A0F5K1F9"/>
<dbReference type="SMART" id="SM00563">
    <property type="entry name" value="PlsC"/>
    <property type="match status" value="1"/>
</dbReference>
<dbReference type="SUPFAM" id="SSF69593">
    <property type="entry name" value="Glycerol-3-phosphate (1)-acyltransferase"/>
    <property type="match status" value="1"/>
</dbReference>
<keyword evidence="4" id="KW-0443">Lipid metabolism</keyword>
<dbReference type="EMBL" id="LAQU01000007">
    <property type="protein sequence ID" value="KKB63938.1"/>
    <property type="molecule type" value="Genomic_DNA"/>
</dbReference>
<dbReference type="Proteomes" id="UP000033618">
    <property type="component" value="Unassembled WGS sequence"/>
</dbReference>
<evidence type="ECO:0000256" key="2">
    <source>
        <dbReference type="ARBA" id="ARBA00022516"/>
    </source>
</evidence>
<organism evidence="7 8">
    <name type="scientific">Robbsia andropogonis</name>
    <dbReference type="NCBI Taxonomy" id="28092"/>
    <lineage>
        <taxon>Bacteria</taxon>
        <taxon>Pseudomonadati</taxon>
        <taxon>Pseudomonadota</taxon>
        <taxon>Betaproteobacteria</taxon>
        <taxon>Burkholderiales</taxon>
        <taxon>Burkholderiaceae</taxon>
        <taxon>Robbsia</taxon>
    </lineage>
</organism>
<reference evidence="7 8" key="1">
    <citation type="submission" date="2015-03" db="EMBL/GenBank/DDBJ databases">
        <title>Draft Genome Sequence of Burkholderia andropogonis type strain ICMP2807, isolated from Sorghum bicolor.</title>
        <authorList>
            <person name="Lopes-Santos L."/>
            <person name="Castro D.B."/>
            <person name="Ottoboni L.M."/>
            <person name="Park D."/>
            <person name="Weirc B.S."/>
            <person name="Destefano S.A."/>
        </authorList>
    </citation>
    <scope>NUCLEOTIDE SEQUENCE [LARGE SCALE GENOMIC DNA]</scope>
    <source>
        <strain evidence="7 8">ICMP2807</strain>
    </source>
</reference>
<evidence type="ECO:0000256" key="3">
    <source>
        <dbReference type="ARBA" id="ARBA00022679"/>
    </source>
</evidence>
<keyword evidence="2" id="KW-0444">Lipid biosynthesis</keyword>
<protein>
    <submittedName>
        <fullName evidence="7">Glycerol acyltransferase</fullName>
    </submittedName>
</protein>
<name>A0A0F5K1F9_9BURK</name>
<dbReference type="PANTHER" id="PTHR10434:SF64">
    <property type="entry name" value="1-ACYL-SN-GLYCEROL-3-PHOSPHATE ACYLTRANSFERASE-RELATED"/>
    <property type="match status" value="1"/>
</dbReference>
<sequence length="251" mass="27785">MAKWRLIAHIARGVWQIPTRYRRADVIEKQRLIRVWSEQLLALCGVTLKVHLPDGVRVLEQGTMLVSNHVSWLDIYVINAWRPTPFVAKAEIARWPVIGFLATAIGTVFIQRERRGDAKRIVDQLSRVLKEGGLVCLFPEGTTSDGRTVLPFHANIFQAAVAAGAPVQPVTLLYERPHAGQRGEQSLAPAYIGDMSLGDTLKAVLRTGPIIAHLYVGQPLMDLADRRSAAQAAYTAIDEMLKTMQAPLNVP</sequence>
<dbReference type="PATRIC" id="fig|28092.6.peg.2152"/>
<evidence type="ECO:0000313" key="7">
    <source>
        <dbReference type="EMBL" id="KKB63938.1"/>
    </source>
</evidence>
<dbReference type="CDD" id="cd07989">
    <property type="entry name" value="LPLAT_AGPAT-like"/>
    <property type="match status" value="1"/>
</dbReference>
<evidence type="ECO:0000313" key="8">
    <source>
        <dbReference type="Proteomes" id="UP000033618"/>
    </source>
</evidence>
<feature type="domain" description="Phospholipid/glycerol acyltransferase" evidence="6">
    <location>
        <begin position="63"/>
        <end position="175"/>
    </location>
</feature>
<dbReference type="STRING" id="28092.WM40_09135"/>